<feature type="repeat" description="PPR" evidence="3">
    <location>
        <begin position="268"/>
        <end position="302"/>
    </location>
</feature>
<name>A0ABD3A636_9GENT</name>
<reference evidence="4 5" key="1">
    <citation type="submission" date="2024-11" db="EMBL/GenBank/DDBJ databases">
        <title>A near-complete genome assembly of Cinchona calisaya.</title>
        <authorList>
            <person name="Lian D.C."/>
            <person name="Zhao X.W."/>
            <person name="Wei L."/>
        </authorList>
    </citation>
    <scope>NUCLEOTIDE SEQUENCE [LARGE SCALE GENOMIC DNA]</scope>
    <source>
        <tissue evidence="4">Nenye</tissue>
    </source>
</reference>
<dbReference type="AlphaFoldDB" id="A0ABD3A636"/>
<evidence type="ECO:0000313" key="5">
    <source>
        <dbReference type="Proteomes" id="UP001630127"/>
    </source>
</evidence>
<sequence length="1247" mass="140119">MRRTQTVHSSRMLQALFSKQVKSPSQAFVFCFFTTSVQSPEPPYFPQKTRKSNEALHSTNFRGIAKSVISKTSHLWDSKGEHFTANLCLKDYFLRLSNISPEIIRRFWRVSALRPQDVLDILLGFECDSGKFEIESKKIESLWGIFKWAGEQSREFQHLPLSCKIMAKMLVRVGFFSEADCLLSRLDGKGILLDYHEIFSDLIQGYLAKCDLESAMLNYNRMRTLGLLPSVSCYQSLIDSLVQMNETKLAYGAFMDMIKVGIGRSVVEKSIYENVLRLLCIDGRIQEARNLIKSVLAFGIEPSNAVLDAIVGGYCEKKDYDDILSFLVEIRGVPDVAIGNKFICSLSRSFGAERANELMQELERLGFCPNEITFAILIGQTCFEGSVRKALVFLSEMLSRNLKPDVHTCNTLMSGLFKDALWKQSLDVLLEMKDWGVMPNLSTFRVLLAGLFKARQFDEVKTIIGEMADRSLIQLSLPEDHLSIALTLVGLDSQAMKVRRDNDLRFSKTQFFDDLGNGLYLETDLDGFEKTMVKVLDDAMIPDFNSLVLKSCTDGDIKVAVEMVDEMAQWGQPLSTSSASLLVGKLSASYINIKTINSLLEKMNFSIYRLDQGALNKLVQKYSRRGCACRAKLVFDNMIRMKLEIEDETYSAILISLCKKGKLRSFHHCWLVARNCNWIPELKDGKALLDCLCQRKLLNEALELLEAILTKCCYKPLDASHALIEKLCCRGFTSIADVLAKELLKRGLVLDDVAYNCLLGGFCKEKKVAEASLLMDAMVANNFDLPLDVSLQLFPQLCKAGKFEKAVLLKEICLKKHSSDQLSVSCALINGLRKQGRVGEASELLDEILLKQQLSDKEAYNTLIEGYYQVNDLKKVGELLGVEIRKNVGLSPSSYRNLVQLACAAGKFSAALSLKEHMLEENSLPHIAVYNILLFQLSLVANTARVVDTIVNEIQNKGLQFDAVTYNAIIKGASYSKDVSRSLRYLKTMIMQGFRPSNRSLRKVMITLCCLGELEKALELSQEMESRGCIHGSVIQHNIVEALLRTGKLQDAVKFLDRMASKGLIPENISYDSLIKRLCQHGELEKASDLLNIMIKKGSILDSTSFDHLIMGFCTNNNLDTALDFHSEMLCRNLIPSSKTWNILVSSFSESGRVVEAERLLHVMVQRGETPSREMYSSVINKYRSENNLKKASELLEAMQQSGHQPDFETHWSLISNFSSPNKKDDRSKSGGFLSKLLSGIGFAAKN</sequence>
<dbReference type="PANTHER" id="PTHR47933:SF11">
    <property type="entry name" value="PENTATRICOPEPTIDE REPEAT-CONTAINING PROTEIN 2"/>
    <property type="match status" value="1"/>
</dbReference>
<proteinExistence type="inferred from homology"/>
<dbReference type="PROSITE" id="PS51375">
    <property type="entry name" value="PPR"/>
    <property type="match status" value="11"/>
</dbReference>
<evidence type="ECO:0000256" key="1">
    <source>
        <dbReference type="ARBA" id="ARBA00007626"/>
    </source>
</evidence>
<comment type="caution">
    <text evidence="4">The sequence shown here is derived from an EMBL/GenBank/DDBJ whole genome shotgun (WGS) entry which is preliminary data.</text>
</comment>
<feature type="repeat" description="PPR" evidence="3">
    <location>
        <begin position="1172"/>
        <end position="1206"/>
    </location>
</feature>
<feature type="repeat" description="PPR" evidence="3">
    <location>
        <begin position="1137"/>
        <end position="1171"/>
    </location>
</feature>
<feature type="repeat" description="PPR" evidence="3">
    <location>
        <begin position="370"/>
        <end position="404"/>
    </location>
</feature>
<dbReference type="InterPro" id="IPR011990">
    <property type="entry name" value="TPR-like_helical_dom_sf"/>
</dbReference>
<dbReference type="Pfam" id="PF01535">
    <property type="entry name" value="PPR"/>
    <property type="match status" value="5"/>
</dbReference>
<accession>A0ABD3A636</accession>
<keyword evidence="5" id="KW-1185">Reference proteome</keyword>
<protein>
    <recommendedName>
        <fullName evidence="6">Pentatricopeptide repeat-containing protein</fullName>
    </recommendedName>
</protein>
<feature type="repeat" description="PPR" evidence="3">
    <location>
        <begin position="891"/>
        <end position="925"/>
    </location>
</feature>
<dbReference type="PANTHER" id="PTHR47933">
    <property type="entry name" value="PENTATRICOPEPTIDE REPEAT-CONTAINING PROTEIN 1, MITOCHONDRIAL"/>
    <property type="match status" value="1"/>
</dbReference>
<gene>
    <name evidence="4" type="ORF">ACH5RR_014289</name>
</gene>
<evidence type="ECO:0000313" key="4">
    <source>
        <dbReference type="EMBL" id="KAL3525917.1"/>
    </source>
</evidence>
<dbReference type="Pfam" id="PF13812">
    <property type="entry name" value="PPR_3"/>
    <property type="match status" value="1"/>
</dbReference>
<feature type="repeat" description="PPR" evidence="3">
    <location>
        <begin position="1102"/>
        <end position="1136"/>
    </location>
</feature>
<feature type="repeat" description="PPR" evidence="3">
    <location>
        <begin position="751"/>
        <end position="785"/>
    </location>
</feature>
<dbReference type="Pfam" id="PF12854">
    <property type="entry name" value="PPR_1"/>
    <property type="match status" value="2"/>
</dbReference>
<evidence type="ECO:0000256" key="3">
    <source>
        <dbReference type="PROSITE-ProRule" id="PRU00708"/>
    </source>
</evidence>
<comment type="similarity">
    <text evidence="1">Belongs to the PPR family. P subfamily.</text>
</comment>
<dbReference type="Pfam" id="PF13041">
    <property type="entry name" value="PPR_2"/>
    <property type="match status" value="2"/>
</dbReference>
<dbReference type="EMBL" id="JBJUIK010000006">
    <property type="protein sequence ID" value="KAL3525917.1"/>
    <property type="molecule type" value="Genomic_DNA"/>
</dbReference>
<dbReference type="InterPro" id="IPR051240">
    <property type="entry name" value="Mito_RNA-Proc/Resp"/>
</dbReference>
<dbReference type="InterPro" id="IPR002885">
    <property type="entry name" value="PPR_rpt"/>
</dbReference>
<dbReference type="NCBIfam" id="TIGR00756">
    <property type="entry name" value="PPR"/>
    <property type="match status" value="5"/>
</dbReference>
<evidence type="ECO:0008006" key="6">
    <source>
        <dbReference type="Google" id="ProtNLM"/>
    </source>
</evidence>
<dbReference type="Gene3D" id="1.25.40.10">
    <property type="entry name" value="Tetratricopeptide repeat domain"/>
    <property type="match status" value="7"/>
</dbReference>
<evidence type="ECO:0000256" key="2">
    <source>
        <dbReference type="ARBA" id="ARBA00022737"/>
    </source>
</evidence>
<feature type="repeat" description="PPR" evidence="3">
    <location>
        <begin position="405"/>
        <end position="439"/>
    </location>
</feature>
<keyword evidence="2" id="KW-0677">Repeat</keyword>
<feature type="repeat" description="PPR" evidence="3">
    <location>
        <begin position="1032"/>
        <end position="1066"/>
    </location>
</feature>
<dbReference type="Proteomes" id="UP001630127">
    <property type="component" value="Unassembled WGS sequence"/>
</dbReference>
<feature type="repeat" description="PPR" evidence="3">
    <location>
        <begin position="962"/>
        <end position="996"/>
    </location>
</feature>
<feature type="repeat" description="PPR" evidence="3">
    <location>
        <begin position="1067"/>
        <end position="1101"/>
    </location>
</feature>
<organism evidence="4 5">
    <name type="scientific">Cinchona calisaya</name>
    <dbReference type="NCBI Taxonomy" id="153742"/>
    <lineage>
        <taxon>Eukaryota</taxon>
        <taxon>Viridiplantae</taxon>
        <taxon>Streptophyta</taxon>
        <taxon>Embryophyta</taxon>
        <taxon>Tracheophyta</taxon>
        <taxon>Spermatophyta</taxon>
        <taxon>Magnoliopsida</taxon>
        <taxon>eudicotyledons</taxon>
        <taxon>Gunneridae</taxon>
        <taxon>Pentapetalae</taxon>
        <taxon>asterids</taxon>
        <taxon>lamiids</taxon>
        <taxon>Gentianales</taxon>
        <taxon>Rubiaceae</taxon>
        <taxon>Cinchonoideae</taxon>
        <taxon>Cinchoneae</taxon>
        <taxon>Cinchona</taxon>
    </lineage>
</organism>